<dbReference type="InterPro" id="IPR013123">
    <property type="entry name" value="SpoU_subst-bd"/>
</dbReference>
<dbReference type="GO" id="GO:0003723">
    <property type="term" value="F:RNA binding"/>
    <property type="evidence" value="ECO:0007669"/>
    <property type="project" value="InterPro"/>
</dbReference>
<evidence type="ECO:0000259" key="3">
    <source>
        <dbReference type="SMART" id="SM00967"/>
    </source>
</evidence>
<dbReference type="Pfam" id="PF08032">
    <property type="entry name" value="SpoU_sub_bind"/>
    <property type="match status" value="1"/>
</dbReference>
<feature type="domain" description="RNA 2-O ribose methyltransferase substrate binding" evidence="3">
    <location>
        <begin position="16"/>
        <end position="89"/>
    </location>
</feature>
<evidence type="ECO:0000313" key="4">
    <source>
        <dbReference type="EMBL" id="SVA42242.1"/>
    </source>
</evidence>
<keyword evidence="1" id="KW-0489">Methyltransferase</keyword>
<dbReference type="Gene3D" id="3.40.1280.10">
    <property type="match status" value="1"/>
</dbReference>
<dbReference type="SUPFAM" id="SSF55315">
    <property type="entry name" value="L30e-like"/>
    <property type="match status" value="1"/>
</dbReference>
<dbReference type="GO" id="GO:0006396">
    <property type="term" value="P:RNA processing"/>
    <property type="evidence" value="ECO:0007669"/>
    <property type="project" value="InterPro"/>
</dbReference>
<dbReference type="EMBL" id="UINC01009417">
    <property type="protein sequence ID" value="SVA42242.1"/>
    <property type="molecule type" value="Genomic_DNA"/>
</dbReference>
<dbReference type="NCBIfam" id="TIGR00186">
    <property type="entry name" value="rRNA_methyl_3"/>
    <property type="match status" value="1"/>
</dbReference>
<dbReference type="PANTHER" id="PTHR46429">
    <property type="entry name" value="23S RRNA (GUANOSINE-2'-O-)-METHYLTRANSFERASE RLMB"/>
    <property type="match status" value="1"/>
</dbReference>
<keyword evidence="2" id="KW-0808">Transferase</keyword>
<dbReference type="CDD" id="cd18103">
    <property type="entry name" value="SpoU-like_RlmB"/>
    <property type="match status" value="1"/>
</dbReference>
<proteinExistence type="predicted"/>
<dbReference type="InterPro" id="IPR001537">
    <property type="entry name" value="SpoU_MeTrfase"/>
</dbReference>
<dbReference type="AlphaFoldDB" id="A0A381VPP2"/>
<accession>A0A381VPP2</accession>
<dbReference type="InterPro" id="IPR029026">
    <property type="entry name" value="tRNA_m1G_MTases_N"/>
</dbReference>
<reference evidence="4" key="1">
    <citation type="submission" date="2018-05" db="EMBL/GenBank/DDBJ databases">
        <authorList>
            <person name="Lanie J.A."/>
            <person name="Ng W.-L."/>
            <person name="Kazmierczak K.M."/>
            <person name="Andrzejewski T.M."/>
            <person name="Davidsen T.M."/>
            <person name="Wayne K.J."/>
            <person name="Tettelin H."/>
            <person name="Glass J.I."/>
            <person name="Rusch D."/>
            <person name="Podicherti R."/>
            <person name="Tsui H.-C.T."/>
            <person name="Winkler M.E."/>
        </authorList>
    </citation>
    <scope>NUCLEOTIDE SEQUENCE</scope>
</reference>
<sequence length="258" mass="29101">MKSNNKKKSNNKRLAEIFGTHAVHAALQNPSRKHEKLFISHHQRKILGKGIEKLVSDINELHNKEMFKMFGNESTHQGIVLRTSKLQQPSLQEFINDTYKNETDVVVMLDQVTDPNNIGSIMRSCSLFNSKSIIVSNDNAPDVTATMAKAASGALESVNYISVVNLSRAMIQFKKNNYWIYGFDSNKNNNQNINLDLPKKCVLVFGSEGKGLRNLIKKECDTLVSIPMQTHKKYSIDSLNVSNACSIALYEHFKNNIK</sequence>
<dbReference type="InterPro" id="IPR029028">
    <property type="entry name" value="Alpha/beta_knot_MTases"/>
</dbReference>
<dbReference type="InterPro" id="IPR004441">
    <property type="entry name" value="rRNA_MeTrfase_TrmH"/>
</dbReference>
<dbReference type="SUPFAM" id="SSF75217">
    <property type="entry name" value="alpha/beta knot"/>
    <property type="match status" value="1"/>
</dbReference>
<dbReference type="InterPro" id="IPR029064">
    <property type="entry name" value="Ribosomal_eL30-like_sf"/>
</dbReference>
<dbReference type="Pfam" id="PF00588">
    <property type="entry name" value="SpoU_methylase"/>
    <property type="match status" value="1"/>
</dbReference>
<evidence type="ECO:0000256" key="1">
    <source>
        <dbReference type="ARBA" id="ARBA00022603"/>
    </source>
</evidence>
<gene>
    <name evidence="4" type="ORF">METZ01_LOCUS95096</name>
</gene>
<dbReference type="GO" id="GO:0008173">
    <property type="term" value="F:RNA methyltransferase activity"/>
    <property type="evidence" value="ECO:0007669"/>
    <property type="project" value="InterPro"/>
</dbReference>
<dbReference type="SMART" id="SM00967">
    <property type="entry name" value="SpoU_sub_bind"/>
    <property type="match status" value="1"/>
</dbReference>
<name>A0A381VPP2_9ZZZZ</name>
<organism evidence="4">
    <name type="scientific">marine metagenome</name>
    <dbReference type="NCBI Taxonomy" id="408172"/>
    <lineage>
        <taxon>unclassified sequences</taxon>
        <taxon>metagenomes</taxon>
        <taxon>ecological metagenomes</taxon>
    </lineage>
</organism>
<dbReference type="PANTHER" id="PTHR46429:SF1">
    <property type="entry name" value="23S RRNA (GUANOSINE-2'-O-)-METHYLTRANSFERASE RLMB"/>
    <property type="match status" value="1"/>
</dbReference>
<dbReference type="GO" id="GO:0005829">
    <property type="term" value="C:cytosol"/>
    <property type="evidence" value="ECO:0007669"/>
    <property type="project" value="TreeGrafter"/>
</dbReference>
<protein>
    <recommendedName>
        <fullName evidence="3">RNA 2-O ribose methyltransferase substrate binding domain-containing protein</fullName>
    </recommendedName>
</protein>
<evidence type="ECO:0000256" key="2">
    <source>
        <dbReference type="ARBA" id="ARBA00022679"/>
    </source>
</evidence>
<dbReference type="GO" id="GO:0032259">
    <property type="term" value="P:methylation"/>
    <property type="evidence" value="ECO:0007669"/>
    <property type="project" value="UniProtKB-KW"/>
</dbReference>
<dbReference type="Gene3D" id="3.30.1330.30">
    <property type="match status" value="1"/>
</dbReference>